<sequence>MFLSSTLLILVFIWQFLLQTDVFPIYSNENTSLPLLYPDLQDEERCLPQHNLDLPYPEGRSVKMLHFGNQIWGFIDNPTRLLNTYIAYLAQRTYIFTPFTWDLNNWPFVPITSDGHLMGLPYKVRPARVPLTAYINSPTMGSPWPPGDPAP</sequence>
<feature type="signal peptide" evidence="1">
    <location>
        <begin position="1"/>
        <end position="19"/>
    </location>
</feature>
<comment type="caution">
    <text evidence="2">The sequence shown here is derived from an EMBL/GenBank/DDBJ whole genome shotgun (WGS) entry which is preliminary data.</text>
</comment>
<dbReference type="AlphaFoldDB" id="A0A9P6AME1"/>
<evidence type="ECO:0000313" key="2">
    <source>
        <dbReference type="EMBL" id="KAF9508505.1"/>
    </source>
</evidence>
<keyword evidence="3" id="KW-1185">Reference proteome</keyword>
<evidence type="ECO:0000256" key="1">
    <source>
        <dbReference type="SAM" id="SignalP"/>
    </source>
</evidence>
<protein>
    <submittedName>
        <fullName evidence="2">Uncharacterized protein</fullName>
    </submittedName>
</protein>
<proteinExistence type="predicted"/>
<dbReference type="OrthoDB" id="2559662at2759"/>
<evidence type="ECO:0000313" key="3">
    <source>
        <dbReference type="Proteomes" id="UP000886523"/>
    </source>
</evidence>
<organism evidence="2 3">
    <name type="scientific">Hydnum rufescens UP504</name>
    <dbReference type="NCBI Taxonomy" id="1448309"/>
    <lineage>
        <taxon>Eukaryota</taxon>
        <taxon>Fungi</taxon>
        <taxon>Dikarya</taxon>
        <taxon>Basidiomycota</taxon>
        <taxon>Agaricomycotina</taxon>
        <taxon>Agaricomycetes</taxon>
        <taxon>Cantharellales</taxon>
        <taxon>Hydnaceae</taxon>
        <taxon>Hydnum</taxon>
    </lineage>
</organism>
<dbReference type="EMBL" id="MU129057">
    <property type="protein sequence ID" value="KAF9508505.1"/>
    <property type="molecule type" value="Genomic_DNA"/>
</dbReference>
<reference evidence="2" key="1">
    <citation type="journal article" date="2020" name="Nat. Commun.">
        <title>Large-scale genome sequencing of mycorrhizal fungi provides insights into the early evolution of symbiotic traits.</title>
        <authorList>
            <person name="Miyauchi S."/>
            <person name="Kiss E."/>
            <person name="Kuo A."/>
            <person name="Drula E."/>
            <person name="Kohler A."/>
            <person name="Sanchez-Garcia M."/>
            <person name="Morin E."/>
            <person name="Andreopoulos B."/>
            <person name="Barry K.W."/>
            <person name="Bonito G."/>
            <person name="Buee M."/>
            <person name="Carver A."/>
            <person name="Chen C."/>
            <person name="Cichocki N."/>
            <person name="Clum A."/>
            <person name="Culley D."/>
            <person name="Crous P.W."/>
            <person name="Fauchery L."/>
            <person name="Girlanda M."/>
            <person name="Hayes R.D."/>
            <person name="Keri Z."/>
            <person name="LaButti K."/>
            <person name="Lipzen A."/>
            <person name="Lombard V."/>
            <person name="Magnuson J."/>
            <person name="Maillard F."/>
            <person name="Murat C."/>
            <person name="Nolan M."/>
            <person name="Ohm R.A."/>
            <person name="Pangilinan J."/>
            <person name="Pereira M.F."/>
            <person name="Perotto S."/>
            <person name="Peter M."/>
            <person name="Pfister S."/>
            <person name="Riley R."/>
            <person name="Sitrit Y."/>
            <person name="Stielow J.B."/>
            <person name="Szollosi G."/>
            <person name="Zifcakova L."/>
            <person name="Stursova M."/>
            <person name="Spatafora J.W."/>
            <person name="Tedersoo L."/>
            <person name="Vaario L.M."/>
            <person name="Yamada A."/>
            <person name="Yan M."/>
            <person name="Wang P."/>
            <person name="Xu J."/>
            <person name="Bruns T."/>
            <person name="Baldrian P."/>
            <person name="Vilgalys R."/>
            <person name="Dunand C."/>
            <person name="Henrissat B."/>
            <person name="Grigoriev I.V."/>
            <person name="Hibbett D."/>
            <person name="Nagy L.G."/>
            <person name="Martin F.M."/>
        </authorList>
    </citation>
    <scope>NUCLEOTIDE SEQUENCE</scope>
    <source>
        <strain evidence="2">UP504</strain>
    </source>
</reference>
<feature type="chain" id="PRO_5040151196" evidence="1">
    <location>
        <begin position="20"/>
        <end position="151"/>
    </location>
</feature>
<accession>A0A9P6AME1</accession>
<keyword evidence="1" id="KW-0732">Signal</keyword>
<gene>
    <name evidence="2" type="ORF">BS47DRAFT_1415930</name>
</gene>
<name>A0A9P6AME1_9AGAM</name>
<dbReference type="Proteomes" id="UP000886523">
    <property type="component" value="Unassembled WGS sequence"/>
</dbReference>